<dbReference type="PIRSF" id="PIRSF006487">
    <property type="entry name" value="GcvT"/>
    <property type="match status" value="1"/>
</dbReference>
<evidence type="ECO:0000256" key="6">
    <source>
        <dbReference type="ARBA" id="ARBA00022679"/>
    </source>
</evidence>
<proteinExistence type="inferred from homology"/>
<comment type="caution">
    <text evidence="14">The sequence shown here is derived from an EMBL/GenBank/DDBJ whole genome shotgun (WGS) entry which is preliminary data.</text>
</comment>
<accession>A0AAE1KNC4</accession>
<comment type="subcellular location">
    <subcellularLocation>
        <location evidence="2 11">Mitochondrion</location>
    </subcellularLocation>
</comment>
<sequence length="404" mass="43178">MLRQVLSRGLLRDRCVGVSRTGVNNGVRYGVNGVVGLHSTVLHDYHVANEGKMVEFAGYSMPVQYGKVGIATSHKQVRTACGLFDVSHMLQSKVHGKDRVKFMEGLIVGDVEGLQVNTGTLSLLTNEQGGIIDDLICSKLEDYLYVVSNAGCRDKDLDHLRSHLASFRAAGGDVELEIIEDHGLIAVQGPTAAKILEPLVLGGLGDLYFMNTRETQVAGVPCRVTRCGYTGEDGVEISVPNNKIVEVSETLVGAGVHLAGLGARDSLRLEAGLCLYGNDIDDTTTPIEAGLAWTIGKRRRQTADFLGAKIILQQLKEKPKRRRVGLTSTGPPARSHCPVLDAAGNTVGQVTSGCPAPSLGINVAMAYVPAALAKNGTELQLEPANYDKPTKSNCQVLVEEDGLR</sequence>
<dbReference type="EC" id="2.1.2.10" evidence="11"/>
<dbReference type="FunFam" id="4.10.1250.10:FF:000002">
    <property type="entry name" value="Aminomethyltransferase"/>
    <property type="match status" value="1"/>
</dbReference>
<dbReference type="AlphaFoldDB" id="A0AAE1KNC4"/>
<dbReference type="Gene3D" id="3.30.70.1400">
    <property type="entry name" value="Aminomethyltransferase beta-barrel domains"/>
    <property type="match status" value="1"/>
</dbReference>
<dbReference type="Gene3D" id="4.10.1250.10">
    <property type="entry name" value="Aminomethyltransferase fragment"/>
    <property type="match status" value="1"/>
</dbReference>
<keyword evidence="8 11" id="KW-0496">Mitochondrion</keyword>
<dbReference type="Proteomes" id="UP001286313">
    <property type="component" value="Unassembled WGS sequence"/>
</dbReference>
<dbReference type="Pfam" id="PF01571">
    <property type="entry name" value="GCV_T"/>
    <property type="match status" value="1"/>
</dbReference>
<dbReference type="InterPro" id="IPR027266">
    <property type="entry name" value="TrmE/GcvT-like"/>
</dbReference>
<feature type="domain" description="GCVT N-terminal" evidence="12">
    <location>
        <begin position="42"/>
        <end position="297"/>
    </location>
</feature>
<dbReference type="InterPro" id="IPR006223">
    <property type="entry name" value="GcvT"/>
</dbReference>
<dbReference type="SUPFAM" id="SSF103025">
    <property type="entry name" value="Folate-binding domain"/>
    <property type="match status" value="1"/>
</dbReference>
<keyword evidence="15" id="KW-1185">Reference proteome</keyword>
<dbReference type="NCBIfam" id="TIGR00528">
    <property type="entry name" value="gcvT"/>
    <property type="match status" value="1"/>
</dbReference>
<evidence type="ECO:0000256" key="3">
    <source>
        <dbReference type="ARBA" id="ARBA00008609"/>
    </source>
</evidence>
<organism evidence="14 15">
    <name type="scientific">Petrolisthes cinctipes</name>
    <name type="common">Flat porcelain crab</name>
    <dbReference type="NCBI Taxonomy" id="88211"/>
    <lineage>
        <taxon>Eukaryota</taxon>
        <taxon>Metazoa</taxon>
        <taxon>Ecdysozoa</taxon>
        <taxon>Arthropoda</taxon>
        <taxon>Crustacea</taxon>
        <taxon>Multicrustacea</taxon>
        <taxon>Malacostraca</taxon>
        <taxon>Eumalacostraca</taxon>
        <taxon>Eucarida</taxon>
        <taxon>Decapoda</taxon>
        <taxon>Pleocyemata</taxon>
        <taxon>Anomura</taxon>
        <taxon>Galatheoidea</taxon>
        <taxon>Porcellanidae</taxon>
        <taxon>Petrolisthes</taxon>
    </lineage>
</organism>
<evidence type="ECO:0000256" key="7">
    <source>
        <dbReference type="ARBA" id="ARBA00022946"/>
    </source>
</evidence>
<dbReference type="Gene3D" id="3.30.1360.120">
    <property type="entry name" value="Probable tRNA modification gtpase trme, domain 1"/>
    <property type="match status" value="1"/>
</dbReference>
<dbReference type="GO" id="GO:0005739">
    <property type="term" value="C:mitochondrion"/>
    <property type="evidence" value="ECO:0007669"/>
    <property type="project" value="UniProtKB-SubCell"/>
</dbReference>
<evidence type="ECO:0000259" key="13">
    <source>
        <dbReference type="Pfam" id="PF08669"/>
    </source>
</evidence>
<dbReference type="FunFam" id="3.30.70.1400:FF:000001">
    <property type="entry name" value="Aminomethyltransferase"/>
    <property type="match status" value="1"/>
</dbReference>
<name>A0AAE1KNC4_PETCI</name>
<evidence type="ECO:0000256" key="2">
    <source>
        <dbReference type="ARBA" id="ARBA00004173"/>
    </source>
</evidence>
<dbReference type="PANTHER" id="PTHR43757:SF16">
    <property type="entry name" value="AMINOMETHYLTRANSFERASE, MITOCHONDRIAL"/>
    <property type="match status" value="1"/>
</dbReference>
<dbReference type="InterPro" id="IPR006222">
    <property type="entry name" value="GCVT_N"/>
</dbReference>
<dbReference type="GO" id="GO:0005960">
    <property type="term" value="C:glycine cleavage complex"/>
    <property type="evidence" value="ECO:0007669"/>
    <property type="project" value="InterPro"/>
</dbReference>
<keyword evidence="6 11" id="KW-0808">Transferase</keyword>
<dbReference type="InterPro" id="IPR028896">
    <property type="entry name" value="GcvT/YgfZ/DmdA"/>
</dbReference>
<evidence type="ECO:0000256" key="5">
    <source>
        <dbReference type="ARBA" id="ARBA00022576"/>
    </source>
</evidence>
<dbReference type="EMBL" id="JAWQEG010001337">
    <property type="protein sequence ID" value="KAK3880251.1"/>
    <property type="molecule type" value="Genomic_DNA"/>
</dbReference>
<evidence type="ECO:0000313" key="14">
    <source>
        <dbReference type="EMBL" id="KAK3880251.1"/>
    </source>
</evidence>
<gene>
    <name evidence="14" type="ORF">Pcinc_015242</name>
</gene>
<dbReference type="SUPFAM" id="SSF101790">
    <property type="entry name" value="Aminomethyltransferase beta-barrel domain"/>
    <property type="match status" value="1"/>
</dbReference>
<dbReference type="Gene3D" id="2.40.30.110">
    <property type="entry name" value="Aminomethyltransferase beta-barrel domains"/>
    <property type="match status" value="1"/>
</dbReference>
<dbReference type="GO" id="GO:0004047">
    <property type="term" value="F:aminomethyltransferase activity"/>
    <property type="evidence" value="ECO:0007669"/>
    <property type="project" value="UniProtKB-EC"/>
</dbReference>
<keyword evidence="5 11" id="KW-0032">Aminotransferase</keyword>
<evidence type="ECO:0000256" key="1">
    <source>
        <dbReference type="ARBA" id="ARBA00003631"/>
    </source>
</evidence>
<feature type="binding site" evidence="10">
    <location>
        <position position="236"/>
    </location>
    <ligand>
        <name>substrate</name>
    </ligand>
</feature>
<comment type="catalytic activity">
    <reaction evidence="9 11">
        <text>N(6)-[(R)-S(8)-aminomethyldihydrolipoyl]-L-lysyl-[protein] + (6S)-5,6,7,8-tetrahydrofolate = N(6)-[(R)-dihydrolipoyl]-L-lysyl-[protein] + (6R)-5,10-methylene-5,6,7,8-tetrahydrofolate + NH4(+)</text>
        <dbReference type="Rhea" id="RHEA:16945"/>
        <dbReference type="Rhea" id="RHEA-COMP:10475"/>
        <dbReference type="Rhea" id="RHEA-COMP:10492"/>
        <dbReference type="ChEBI" id="CHEBI:15636"/>
        <dbReference type="ChEBI" id="CHEBI:28938"/>
        <dbReference type="ChEBI" id="CHEBI:57453"/>
        <dbReference type="ChEBI" id="CHEBI:83100"/>
        <dbReference type="ChEBI" id="CHEBI:83143"/>
        <dbReference type="EC" id="2.1.2.10"/>
    </reaction>
</comment>
<dbReference type="GO" id="GO:0006546">
    <property type="term" value="P:glycine catabolic process"/>
    <property type="evidence" value="ECO:0007669"/>
    <property type="project" value="InterPro"/>
</dbReference>
<protein>
    <recommendedName>
        <fullName evidence="11">Aminomethyltransferase</fullName>
        <ecNumber evidence="11">2.1.2.10</ecNumber>
    </recommendedName>
    <alternativeName>
        <fullName evidence="11">Glycine cleavage system T protein</fullName>
    </alternativeName>
</protein>
<comment type="function">
    <text evidence="1 11">The glycine cleavage system catalyzes the degradation of glycine.</text>
</comment>
<evidence type="ECO:0000256" key="10">
    <source>
        <dbReference type="PIRSR" id="PIRSR006487-1"/>
    </source>
</evidence>
<evidence type="ECO:0000259" key="12">
    <source>
        <dbReference type="Pfam" id="PF01571"/>
    </source>
</evidence>
<dbReference type="GO" id="GO:0008483">
    <property type="term" value="F:transaminase activity"/>
    <property type="evidence" value="ECO:0007669"/>
    <property type="project" value="UniProtKB-KW"/>
</dbReference>
<comment type="similarity">
    <text evidence="3 11">Belongs to the GcvT family.</text>
</comment>
<comment type="subunit">
    <text evidence="4 11">The glycine cleavage system is composed of four proteins: P, T, L and H.</text>
</comment>
<evidence type="ECO:0000313" key="15">
    <source>
        <dbReference type="Proteomes" id="UP001286313"/>
    </source>
</evidence>
<evidence type="ECO:0000256" key="9">
    <source>
        <dbReference type="ARBA" id="ARBA00047665"/>
    </source>
</evidence>
<dbReference type="PANTHER" id="PTHR43757">
    <property type="entry name" value="AMINOMETHYLTRANSFERASE"/>
    <property type="match status" value="1"/>
</dbReference>
<feature type="domain" description="Aminomethyltransferase C-terminal" evidence="13">
    <location>
        <begin position="321"/>
        <end position="384"/>
    </location>
</feature>
<evidence type="ECO:0000256" key="4">
    <source>
        <dbReference type="ARBA" id="ARBA00011690"/>
    </source>
</evidence>
<dbReference type="Pfam" id="PF08669">
    <property type="entry name" value="GCV_T_C"/>
    <property type="match status" value="1"/>
</dbReference>
<evidence type="ECO:0000256" key="11">
    <source>
        <dbReference type="RuleBase" id="RU003981"/>
    </source>
</evidence>
<dbReference type="InterPro" id="IPR029043">
    <property type="entry name" value="GcvT/YgfZ_C"/>
</dbReference>
<reference evidence="14" key="1">
    <citation type="submission" date="2023-10" db="EMBL/GenBank/DDBJ databases">
        <title>Genome assemblies of two species of porcelain crab, Petrolisthes cinctipes and Petrolisthes manimaculis (Anomura: Porcellanidae).</title>
        <authorList>
            <person name="Angst P."/>
        </authorList>
    </citation>
    <scope>NUCLEOTIDE SEQUENCE</scope>
    <source>
        <strain evidence="14">PB745_01</strain>
        <tissue evidence="14">Gill</tissue>
    </source>
</reference>
<dbReference type="InterPro" id="IPR013977">
    <property type="entry name" value="GcvT_C"/>
</dbReference>
<evidence type="ECO:0000256" key="8">
    <source>
        <dbReference type="ARBA" id="ARBA00023128"/>
    </source>
</evidence>
<keyword evidence="7 11" id="KW-0809">Transit peptide</keyword>
<dbReference type="NCBIfam" id="NF001567">
    <property type="entry name" value="PRK00389.1"/>
    <property type="match status" value="1"/>
</dbReference>